<organism evidence="1 2">
    <name type="scientific">Methanospirillum stamsii</name>
    <dbReference type="NCBI Taxonomy" id="1277351"/>
    <lineage>
        <taxon>Archaea</taxon>
        <taxon>Methanobacteriati</taxon>
        <taxon>Methanobacteriota</taxon>
        <taxon>Stenosarchaea group</taxon>
        <taxon>Methanomicrobia</taxon>
        <taxon>Methanomicrobiales</taxon>
        <taxon>Methanospirillaceae</taxon>
        <taxon>Methanospirillum</taxon>
    </lineage>
</organism>
<name>A0A2V2N0K3_9EURY</name>
<dbReference type="GeneID" id="97608454"/>
<protein>
    <submittedName>
        <fullName evidence="1">Uncharacterized protein</fullName>
    </submittedName>
</protein>
<accession>A0A2V2N0K3</accession>
<comment type="caution">
    <text evidence="1">The sequence shown here is derived from an EMBL/GenBank/DDBJ whole genome shotgun (WGS) entry which is preliminary data.</text>
</comment>
<proteinExistence type="predicted"/>
<gene>
    <name evidence="1" type="ORF">DLD82_13925</name>
</gene>
<sequence length="90" mass="10478">MGRPEILKFTPFDRLTDDELREAMLMHIKMGYILKFPGKSKDADEVVRDIVNKLSIEDMKKIHPDTFFTNKPGSERPRNPYELAIELIGE</sequence>
<keyword evidence="2" id="KW-1185">Reference proteome</keyword>
<evidence type="ECO:0000313" key="2">
    <source>
        <dbReference type="Proteomes" id="UP000245934"/>
    </source>
</evidence>
<dbReference type="EMBL" id="QGMZ01000035">
    <property type="protein sequence ID" value="PWR71166.1"/>
    <property type="molecule type" value="Genomic_DNA"/>
</dbReference>
<dbReference type="RefSeq" id="WP_109941739.1">
    <property type="nucleotide sequence ID" value="NZ_CP176366.1"/>
</dbReference>
<dbReference type="AlphaFoldDB" id="A0A2V2N0K3"/>
<dbReference type="Proteomes" id="UP000245934">
    <property type="component" value="Unassembled WGS sequence"/>
</dbReference>
<reference evidence="1 2" key="1">
    <citation type="submission" date="2018-05" db="EMBL/GenBank/DDBJ databases">
        <title>Draft genome of Methanospirillum stamsii Pt1.</title>
        <authorList>
            <person name="Dueholm M.S."/>
            <person name="Nielsen P.H."/>
            <person name="Bakmann L.F."/>
            <person name="Otzen D.E."/>
        </authorList>
    </citation>
    <scope>NUCLEOTIDE SEQUENCE [LARGE SCALE GENOMIC DNA]</scope>
    <source>
        <strain evidence="1 2">Pt1</strain>
    </source>
</reference>
<evidence type="ECO:0000313" key="1">
    <source>
        <dbReference type="EMBL" id="PWR71166.1"/>
    </source>
</evidence>